<dbReference type="PANTHER" id="PTHR22617">
    <property type="entry name" value="CHEMOTAXIS SENSOR HISTIDINE KINASE-RELATED"/>
    <property type="match status" value="1"/>
</dbReference>
<dbReference type="InterPro" id="IPR036061">
    <property type="entry name" value="CheW-like_dom_sf"/>
</dbReference>
<dbReference type="Gene3D" id="2.40.50.180">
    <property type="entry name" value="CheA-289, Domain 4"/>
    <property type="match status" value="2"/>
</dbReference>
<protein>
    <submittedName>
        <fullName evidence="2">Chemotaxis protein CheW</fullName>
    </submittedName>
</protein>
<keyword evidence="3" id="KW-1185">Reference proteome</keyword>
<organism evidence="2 3">
    <name type="scientific">Sapientia aquatica</name>
    <dbReference type="NCBI Taxonomy" id="1549640"/>
    <lineage>
        <taxon>Bacteria</taxon>
        <taxon>Pseudomonadati</taxon>
        <taxon>Pseudomonadota</taxon>
        <taxon>Betaproteobacteria</taxon>
        <taxon>Burkholderiales</taxon>
        <taxon>Oxalobacteraceae</taxon>
        <taxon>Sapientia</taxon>
    </lineage>
</organism>
<dbReference type="PROSITE" id="PS50851">
    <property type="entry name" value="CHEW"/>
    <property type="match status" value="2"/>
</dbReference>
<dbReference type="Proteomes" id="UP000294829">
    <property type="component" value="Unassembled WGS sequence"/>
</dbReference>
<evidence type="ECO:0000313" key="2">
    <source>
        <dbReference type="EMBL" id="TDK64435.1"/>
    </source>
</evidence>
<reference evidence="2 3" key="1">
    <citation type="submission" date="2019-03" db="EMBL/GenBank/DDBJ databases">
        <title>Sapientia aquatica gen. nov., sp. nov., isolated from a crater lake.</title>
        <authorList>
            <person name="Felfoldi T."/>
            <person name="Szabo A."/>
            <person name="Toth E."/>
            <person name="Schumann P."/>
            <person name="Keki Z."/>
            <person name="Marialigeti K."/>
            <person name="Mathe I."/>
        </authorList>
    </citation>
    <scope>NUCLEOTIDE SEQUENCE [LARGE SCALE GENOMIC DNA]</scope>
    <source>
        <strain evidence="2 3">SA-152</strain>
    </source>
</reference>
<dbReference type="GO" id="GO:0007165">
    <property type="term" value="P:signal transduction"/>
    <property type="evidence" value="ECO:0007669"/>
    <property type="project" value="InterPro"/>
</dbReference>
<dbReference type="OrthoDB" id="8746589at2"/>
<feature type="domain" description="CheW-like" evidence="1">
    <location>
        <begin position="200"/>
        <end position="339"/>
    </location>
</feature>
<name>A0A4R5VY68_9BURK</name>
<dbReference type="GO" id="GO:0006935">
    <property type="term" value="P:chemotaxis"/>
    <property type="evidence" value="ECO:0007669"/>
    <property type="project" value="InterPro"/>
</dbReference>
<dbReference type="AlphaFoldDB" id="A0A4R5VY68"/>
<comment type="caution">
    <text evidence="2">The sequence shown here is derived from an EMBL/GenBank/DDBJ whole genome shotgun (WGS) entry which is preliminary data.</text>
</comment>
<gene>
    <name evidence="2" type="ORF">E2I14_13380</name>
</gene>
<sequence>MMEANTNAPSLETVTDLGGDETAQQDTLLNFAQIDIDGMAVVILAQFVMGAVVRPAALTPLPRSHATIEGVFTYEEQLIPLVDLRKWLNPSLAHQAPQPYVILLRSGGKVIGLAVDAVHGMIRIPRSHSQQILRDCAADSFFQHVVKSEKSDRLFSQLDPLVLMNQVQVWAEAADAMTGAIQDQDLTHSASKAKRPSTTTGAQVIVRAGTSILAIPATQVAEVIPMPPIDDVFALADRLLGLTHWHDTTVAVLDLIATLGLESPPQQAQLLLILDRDGLTAAIPVNQVLAVRSFPMGTVDTDFHSQPGFQHFYLGTTLLDNQERVMLVDGMAVLAACPLNDLSDKKTAVINEVNTDLANAKQQNSLVTSAHIVFFTDLTWAIDMRHLKEIVPVPASYKANAETDDSLIGTCEWRGNYLPVLNPNGAVTGEVLHKKLIVVNYEGKDAGILVNDILELIPAHRGTQFSFTPPNGILVRMMTVNVGSDQRSYRIFDLSSVHFFKNSVEQAASD</sequence>
<dbReference type="InterPro" id="IPR039315">
    <property type="entry name" value="CheW"/>
</dbReference>
<evidence type="ECO:0000259" key="1">
    <source>
        <dbReference type="PROSITE" id="PS50851"/>
    </source>
</evidence>
<dbReference type="RefSeq" id="WP_133329359.1">
    <property type="nucleotide sequence ID" value="NZ_SMYL01000007.1"/>
</dbReference>
<feature type="domain" description="CheW-like" evidence="1">
    <location>
        <begin position="25"/>
        <end position="169"/>
    </location>
</feature>
<dbReference type="GO" id="GO:0005829">
    <property type="term" value="C:cytosol"/>
    <property type="evidence" value="ECO:0007669"/>
    <property type="project" value="TreeGrafter"/>
</dbReference>
<dbReference type="InterPro" id="IPR002545">
    <property type="entry name" value="CheW-lke_dom"/>
</dbReference>
<proteinExistence type="predicted"/>
<accession>A0A4R5VY68</accession>
<dbReference type="PANTHER" id="PTHR22617:SF23">
    <property type="entry name" value="CHEMOTAXIS PROTEIN CHEW"/>
    <property type="match status" value="1"/>
</dbReference>
<evidence type="ECO:0000313" key="3">
    <source>
        <dbReference type="Proteomes" id="UP000294829"/>
    </source>
</evidence>
<dbReference type="Gene3D" id="2.30.30.40">
    <property type="entry name" value="SH3 Domains"/>
    <property type="match status" value="1"/>
</dbReference>
<dbReference type="EMBL" id="SMYL01000007">
    <property type="protein sequence ID" value="TDK64435.1"/>
    <property type="molecule type" value="Genomic_DNA"/>
</dbReference>
<dbReference type="Pfam" id="PF01584">
    <property type="entry name" value="CheW"/>
    <property type="match status" value="3"/>
</dbReference>
<dbReference type="SUPFAM" id="SSF50341">
    <property type="entry name" value="CheW-like"/>
    <property type="match status" value="3"/>
</dbReference>
<dbReference type="SMART" id="SM00260">
    <property type="entry name" value="CheW"/>
    <property type="match status" value="2"/>
</dbReference>